<dbReference type="Gene3D" id="2.60.120.970">
    <property type="match status" value="1"/>
</dbReference>
<dbReference type="InterPro" id="IPR032871">
    <property type="entry name" value="AHH_dom_containing"/>
</dbReference>
<dbReference type="Proteomes" id="UP000430508">
    <property type="component" value="Chromosome"/>
</dbReference>
<proteinExistence type="predicted"/>
<dbReference type="NCBIfam" id="NF033679">
    <property type="entry name" value="DNRLRE_dom"/>
    <property type="match status" value="1"/>
</dbReference>
<protein>
    <submittedName>
        <fullName evidence="8">DNRLRE domain-containing protein</fullName>
    </submittedName>
</protein>
<evidence type="ECO:0000313" key="9">
    <source>
        <dbReference type="Proteomes" id="UP000430508"/>
    </source>
</evidence>
<feature type="chain" id="PRO_5033055915" evidence="6">
    <location>
        <begin position="30"/>
        <end position="2580"/>
    </location>
</feature>
<dbReference type="InterPro" id="IPR045351">
    <property type="entry name" value="DUF6531"/>
</dbReference>
<gene>
    <name evidence="8" type="ORF">GQ588_02470</name>
</gene>
<dbReference type="NCBIfam" id="TIGR03696">
    <property type="entry name" value="Rhs_assc_core"/>
    <property type="match status" value="1"/>
</dbReference>
<dbReference type="Pfam" id="PF25023">
    <property type="entry name" value="TEN_YD-shell"/>
    <property type="match status" value="1"/>
</dbReference>
<evidence type="ECO:0000256" key="4">
    <source>
        <dbReference type="ARBA" id="ARBA00023157"/>
    </source>
</evidence>
<dbReference type="InterPro" id="IPR031325">
    <property type="entry name" value="RHS_repeat"/>
</dbReference>
<dbReference type="NCBIfam" id="TIGR01643">
    <property type="entry name" value="YD_repeat_2x"/>
    <property type="match status" value="2"/>
</dbReference>
<feature type="domain" description="LamG-like jellyroll fold" evidence="7">
    <location>
        <begin position="1290"/>
        <end position="1426"/>
    </location>
</feature>
<dbReference type="InterPro" id="IPR050708">
    <property type="entry name" value="T6SS_VgrG/RHS"/>
</dbReference>
<organism evidence="8 9">
    <name type="scientific">Dehalobacter restrictus</name>
    <dbReference type="NCBI Taxonomy" id="55583"/>
    <lineage>
        <taxon>Bacteria</taxon>
        <taxon>Bacillati</taxon>
        <taxon>Bacillota</taxon>
        <taxon>Clostridia</taxon>
        <taxon>Eubacteriales</taxon>
        <taxon>Desulfitobacteriaceae</taxon>
        <taxon>Dehalobacter</taxon>
    </lineage>
</organism>
<dbReference type="InterPro" id="IPR006558">
    <property type="entry name" value="LamG-like"/>
</dbReference>
<reference evidence="8 9" key="1">
    <citation type="submission" date="2019-12" db="EMBL/GenBank/DDBJ databases">
        <title>Sequence classification of anaerobic respiratory reductive dehalogenases: First we see many, then we see few.</title>
        <authorList>
            <person name="Molenda O."/>
            <person name="Puentes Jacome L.A."/>
            <person name="Cao X."/>
            <person name="Nesbo C.L."/>
            <person name="Tang S."/>
            <person name="Morson N."/>
            <person name="Patron J."/>
            <person name="Lomheim L."/>
            <person name="Wishart D.S."/>
            <person name="Edwards E.A."/>
        </authorList>
    </citation>
    <scope>NUCLEOTIDE SEQUENCE [LARGE SCALE GENOMIC DNA]</scope>
    <source>
        <strain evidence="8 9">12DCA</strain>
    </source>
</reference>
<dbReference type="Pfam" id="PF05593">
    <property type="entry name" value="RHS_repeat"/>
    <property type="match status" value="3"/>
</dbReference>
<evidence type="ECO:0000256" key="6">
    <source>
        <dbReference type="SAM" id="SignalP"/>
    </source>
</evidence>
<dbReference type="PANTHER" id="PTHR32305:SF15">
    <property type="entry name" value="PROTEIN RHSA-RELATED"/>
    <property type="match status" value="1"/>
</dbReference>
<dbReference type="EMBL" id="CP046996">
    <property type="protein sequence ID" value="QGZ99592.1"/>
    <property type="molecule type" value="Genomic_DNA"/>
</dbReference>
<dbReference type="PANTHER" id="PTHR32305">
    <property type="match status" value="1"/>
</dbReference>
<dbReference type="RefSeq" id="WP_158208138.1">
    <property type="nucleotide sequence ID" value="NZ_CP046996.1"/>
</dbReference>
<dbReference type="Pfam" id="PF20148">
    <property type="entry name" value="DUF6531"/>
    <property type="match status" value="1"/>
</dbReference>
<dbReference type="Pfam" id="PF14412">
    <property type="entry name" value="AHH"/>
    <property type="match status" value="1"/>
</dbReference>
<keyword evidence="4" id="KW-1015">Disulfide bond</keyword>
<dbReference type="CDD" id="cd12871">
    <property type="entry name" value="Bacuni_01323_like"/>
    <property type="match status" value="1"/>
</dbReference>
<dbReference type="InterPro" id="IPR008979">
    <property type="entry name" value="Galactose-bd-like_sf"/>
</dbReference>
<dbReference type="Gene3D" id="2.180.10.10">
    <property type="entry name" value="RHS repeat-associated core"/>
    <property type="match status" value="1"/>
</dbReference>
<dbReference type="Pfam" id="PF02018">
    <property type="entry name" value="CBM_4_9"/>
    <property type="match status" value="1"/>
</dbReference>
<evidence type="ECO:0000256" key="5">
    <source>
        <dbReference type="SAM" id="MobiDB-lite"/>
    </source>
</evidence>
<dbReference type="Gene3D" id="2.60.120.200">
    <property type="match status" value="1"/>
</dbReference>
<name>A0A857DFK3_9FIRM</name>
<keyword evidence="3" id="KW-0378">Hydrolase</keyword>
<evidence type="ECO:0000256" key="2">
    <source>
        <dbReference type="ARBA" id="ARBA00022737"/>
    </source>
</evidence>
<evidence type="ECO:0000313" key="8">
    <source>
        <dbReference type="EMBL" id="QGZ99592.1"/>
    </source>
</evidence>
<keyword evidence="2" id="KW-0677">Repeat</keyword>
<dbReference type="InterPro" id="IPR013320">
    <property type="entry name" value="ConA-like_dom_sf"/>
</dbReference>
<dbReference type="GO" id="GO:0016798">
    <property type="term" value="F:hydrolase activity, acting on glycosyl bonds"/>
    <property type="evidence" value="ECO:0007669"/>
    <property type="project" value="InterPro"/>
</dbReference>
<dbReference type="InterPro" id="IPR022385">
    <property type="entry name" value="Rhs_assc_core"/>
</dbReference>
<evidence type="ECO:0000256" key="1">
    <source>
        <dbReference type="ARBA" id="ARBA00022729"/>
    </source>
</evidence>
<dbReference type="Gene3D" id="2.60.120.260">
    <property type="entry name" value="Galactose-binding domain-like"/>
    <property type="match status" value="4"/>
</dbReference>
<dbReference type="SMART" id="SM00560">
    <property type="entry name" value="LamGL"/>
    <property type="match status" value="1"/>
</dbReference>
<dbReference type="SUPFAM" id="SSF49899">
    <property type="entry name" value="Concanavalin A-like lectins/glucanases"/>
    <property type="match status" value="1"/>
</dbReference>
<feature type="signal peptide" evidence="6">
    <location>
        <begin position="1"/>
        <end position="29"/>
    </location>
</feature>
<sequence length="2580" mass="286065">MKRLSSKLISTLLILTLFFTGILPQAAFAASETEAQVQQNGAQPDFTSKKEVHQLLELTELRDQHTKHYLNDDGSRTAEVSLEPVHYKDANEKWQDISNKLVPSNEQGFSLQNEANSFKTRFANNSRAPYLVSIQNRQLYSVSWGIDNPNNVNLVKKENTVTYPEVYSGVDLEYTQLPDGVKEDIILKAPGTSNYFTFNLKTGGLTPKLQDDGSIGLFTASNGKTPGEIKFSIPKPYMIDSNSEKSLDVTFQLKSTGEDTCQLNVIADYNWLSDPARSYPVKIDPIVTVYDESASVNQDTYILENYGTQDYNSINMYSGYDSTNQGRTRSLVQFNLPSIPSGSIVTDAVFRTYKNTTTAYDDDFLVARIKSGWSVGSVTWANKYNDIDLTNEKTPTAITHVLGSHTGWVDFNVWSIVKGWYASEFSNAGFMLMNNQEGNPTSRFYTSNNGSNIPGLKITYITDPLGLNPYWGYANTPWGSVNTMSGNFLSSSMDYSLPGRGIPIAVSRTYNSRSNLTGIFGNKLFSNLDMQLQYETWGRVLVDSSGAERPFLWASDGQTFIAPTNYPMQLYKNGDGTFTLQEAYTNPGIIDKSQYTLKAELPSATFNSSGKLIQLKDGKGNTTSLTWNASSVVITDPSNRQVTINLDANGRATSIQEPGGAQKVTYSYDGSGNLTKVTYKDAVTGDKSVSYEWDNGVIIKAVDKNGTPIYLQYNSSNQTVSIGAVNMLGNPSFEDLNGGNDPYLWDEYVDQDNGSVTQDATNHFYDNDSVKIESVFKSGTSGTSYLYAYQQVKVKPNQQYTFSSFIKTSGLNGRAFLNVRQLDANQNHISWTDNRPGITGTNDWTDSRLTFTTSGTTQYVQVYMEIDHDATHFGGIAYFDGAQLEEGNAPSGSKFFGHTDFWNYTESTTQTTLVTSPSGEQVKYQNNKWGNPILIMNDVKDKQAKTIMSWDTSDRLRSLITPEHSKTGGDGNGYTYTYDIVGNMTNAKDPLDRQTSHDYYYNHLQKTTLPDSQQVATTWDPVNLTGVTSIDQSLNSKAYIYNTYGNLLEESNTIGVADNRILNNNFETGYDSIAAPTFARSSSAYTLDGLLVGTNEPRYATGKFGQALTIEKATTNLIDTQGGGASTDWTKWNHWGARSYWSSETQTDDPNYGKVYAGVNANSTETYLYDYYPYSITSGQSYTVSMYLKASQNWTGTTAAYFTNSDWSFYQGTNQNISLTTSWQKFTWTITASQTKSAIGLGIKFANLPSGVTLQAARPQLENLPYATSYANSSRSGETLTLPSGLFSASQGTIEAWVKPLRNYDSSTSNSIQMITDVAGTGNNGLLLAIDQYGKFYTQAGTGSSVVKAISTTTAQKDTWYHVAGRWNASGLSIFVNGVKETTTPSALNISLSQTPMVGRQSSTDIRYLDGLIDDLRISNIARTDTAIQDSYNLMKPTGTDSSSTYKLNFDQSLRAVYQPTGWSKSSPNGRVNQAEYDPTAPYGGSHVLHINPGTDASAYQWTDYIALTGTSENFIVSGDIKAEGSGTDGVRLHVYWFDSSYTEIAQDRCFVINQTQDWKRYSMSLTPPTNAVYAKVMAIAYTGFDGYFDNIQFEKSSQARDYNSLENSSFERDMTKWTASDGNSSITTEDKYSGTKSLKIQRSTTTGTSYVESQTVIPVRKGQSYSLSGLLKTDFDNLGTDGGAWVHIYYYDESGTSLNDFATKLITKDSGWTKYVYVVKSTQTTQNGFFKVRLEMKNASGKVYFDNIRFSNGVQTTRNEYDANNNYVTKAINQLGKEINYVNDSYGQATQVTTPTGEVTQFSYDGQENLRTVTDNAGNTATYTQDSNGNVTDVEIKENGTTTVYKNSFEYDEYGNMVKEIAKPNLSQSANDKITEYLYDESGRLTGKVNPGDSVNNPSVTLGYKYFGLDFLKILNGPKYKFDYNLEGQVTKEELLNNSDTKIGEFSYTYDGMDRLSTYTEKDGSGTEVSKISQPTGQDMYSPTDQLNGFDLTVKQQTSNPITYLFTYLSNNLVKTITAAGKQFSLYFDESGRFSSIINPNNTSDELKYNDAGQVIESKTNNISKSINGNNTTTTVSTKWSSLYTYDSDGRITAITGQGAGSPSAAYTYNNGSEELNRLTQAQITYDSNNYTFDYSYDSRGNILNMDLLISGTIQNQTFSYNDDNQITTSGFVYDNSGNLTSAVVKGVTYNYVYDKANRLIEVKDGSNQTIATYTYDSQGQRLTKTTGGSTITYHYGNGGVLYETKSGDANNILHALYVKSPNGKPLAVSMNYNITNPGSNTWYYYHYNAHGDVIAVTDGNGNVFREYDYDPYGNILSVKDGSGQAVTISADSAFNHAYTYAGYRFDKETGLYYLNSRYYEAGIGRFLTKDYLISLNRYSYTGGDPVNFVDPSGSWFETALDIASIGWSATEFWNDSSWANAGYLAWDIGAAFLPFVPGSYVVKVGKLLNKADGVVDVVKSTGRVDNAVDASKGVTKGSTATKPLQEHHFLSNKSKSYSPQFQEITNKYRLDLNGTWNKELLPHQGRHPNAYHDFMLDNIRGFDNIANGDKVLFLDLFNGLKQNVINNPEMLYKSYWRK</sequence>
<feature type="region of interest" description="Disordered" evidence="5">
    <location>
        <begin position="1962"/>
        <end position="1981"/>
    </location>
</feature>
<feature type="compositionally biased region" description="Polar residues" evidence="5">
    <location>
        <begin position="1968"/>
        <end position="1981"/>
    </location>
</feature>
<dbReference type="Pfam" id="PF13385">
    <property type="entry name" value="Laminin_G_3"/>
    <property type="match status" value="1"/>
</dbReference>
<evidence type="ECO:0000256" key="3">
    <source>
        <dbReference type="ARBA" id="ARBA00022801"/>
    </source>
</evidence>
<evidence type="ECO:0000259" key="7">
    <source>
        <dbReference type="SMART" id="SM00560"/>
    </source>
</evidence>
<dbReference type="InterPro" id="IPR056823">
    <property type="entry name" value="TEN-like_YD-shell"/>
</dbReference>
<dbReference type="InterPro" id="IPR006530">
    <property type="entry name" value="YD"/>
</dbReference>
<keyword evidence="1 6" id="KW-0732">Signal</keyword>
<accession>A0A857DFK3</accession>
<dbReference type="SUPFAM" id="SSF49785">
    <property type="entry name" value="Galactose-binding domain-like"/>
    <property type="match status" value="2"/>
</dbReference>
<dbReference type="InterPro" id="IPR003305">
    <property type="entry name" value="CenC_carb-bd"/>
</dbReference>